<dbReference type="EMBL" id="JAINWA010000003">
    <property type="protein sequence ID" value="MCD1655973.1"/>
    <property type="molecule type" value="Genomic_DNA"/>
</dbReference>
<dbReference type="RefSeq" id="WP_230758157.1">
    <property type="nucleotide sequence ID" value="NZ_JAINWA010000003.1"/>
</dbReference>
<reference evidence="2" key="1">
    <citation type="submission" date="2021-08" db="EMBL/GenBank/DDBJ databases">
        <title>Comparative analyses of Brucepasteria parasyntrophica and Teretinema zuelzerae.</title>
        <authorList>
            <person name="Song Y."/>
            <person name="Brune A."/>
        </authorList>
    </citation>
    <scope>NUCLEOTIDE SEQUENCE</scope>
    <source>
        <strain evidence="2">DSM 1903</strain>
    </source>
</reference>
<dbReference type="InterPro" id="IPR051604">
    <property type="entry name" value="Ergot_Alk_Oxidoreductase"/>
</dbReference>
<evidence type="ECO:0000259" key="1">
    <source>
        <dbReference type="Pfam" id="PF05368"/>
    </source>
</evidence>
<organism evidence="2 3">
    <name type="scientific">Teretinema zuelzerae</name>
    <dbReference type="NCBI Taxonomy" id="156"/>
    <lineage>
        <taxon>Bacteria</taxon>
        <taxon>Pseudomonadati</taxon>
        <taxon>Spirochaetota</taxon>
        <taxon>Spirochaetia</taxon>
        <taxon>Spirochaetales</taxon>
        <taxon>Treponemataceae</taxon>
        <taxon>Teretinema</taxon>
    </lineage>
</organism>
<evidence type="ECO:0000313" key="2">
    <source>
        <dbReference type="EMBL" id="MCD1655973.1"/>
    </source>
</evidence>
<dbReference type="PANTHER" id="PTHR43162">
    <property type="match status" value="1"/>
</dbReference>
<dbReference type="Gene3D" id="3.40.50.720">
    <property type="entry name" value="NAD(P)-binding Rossmann-like Domain"/>
    <property type="match status" value="1"/>
</dbReference>
<dbReference type="PANTHER" id="PTHR43162:SF1">
    <property type="entry name" value="PRESTALK A DIFFERENTIATION PROTEIN A"/>
    <property type="match status" value="1"/>
</dbReference>
<evidence type="ECO:0000313" key="3">
    <source>
        <dbReference type="Proteomes" id="UP001198163"/>
    </source>
</evidence>
<dbReference type="AlphaFoldDB" id="A0AAE3EM29"/>
<dbReference type="Proteomes" id="UP001198163">
    <property type="component" value="Unassembled WGS sequence"/>
</dbReference>
<sequence>MNILITGATGNIGLEVVNQFKANRTIGNIIAGVRDIEKTKKNYPELNDIELRKFDFYDISTFDSALDNIDIMFLLRPPQISNIKKYIAPLITRIAEIGNIKIILLSVQGAETSTIIPHRKIELLIIKNKIDYIFLRPSYFMQNLTTTLYPEIQHSKLITLPSGTAKFNWIDISDISRIVLECASNFNKYQNKALTISGSQNLNFPEVVKLINLITNGEIKYRSVNPLKYFIAKKKEKYEIGMIFVMFVLHFLPRVQPEPEIVNTFYDIFNENPKKIEEFIRMNIKKFT</sequence>
<dbReference type="InterPro" id="IPR008030">
    <property type="entry name" value="NmrA-like"/>
</dbReference>
<keyword evidence="3" id="KW-1185">Reference proteome</keyword>
<dbReference type="SUPFAM" id="SSF51735">
    <property type="entry name" value="NAD(P)-binding Rossmann-fold domains"/>
    <property type="match status" value="1"/>
</dbReference>
<proteinExistence type="predicted"/>
<dbReference type="Pfam" id="PF05368">
    <property type="entry name" value="NmrA"/>
    <property type="match status" value="1"/>
</dbReference>
<dbReference type="Gene3D" id="3.90.25.10">
    <property type="entry name" value="UDP-galactose 4-epimerase, domain 1"/>
    <property type="match status" value="1"/>
</dbReference>
<accession>A0AAE3EM29</accession>
<comment type="caution">
    <text evidence="2">The sequence shown here is derived from an EMBL/GenBank/DDBJ whole genome shotgun (WGS) entry which is preliminary data.</text>
</comment>
<protein>
    <submittedName>
        <fullName evidence="2">NmrA family NAD(P)-binding protein</fullName>
    </submittedName>
</protein>
<feature type="domain" description="NmrA-like" evidence="1">
    <location>
        <begin position="2"/>
        <end position="230"/>
    </location>
</feature>
<dbReference type="InterPro" id="IPR036291">
    <property type="entry name" value="NAD(P)-bd_dom_sf"/>
</dbReference>
<name>A0AAE3EM29_9SPIR</name>
<gene>
    <name evidence="2" type="ORF">K7J14_14840</name>
</gene>